<comment type="subunit">
    <text evidence="11">F-type ATPases have 2 components, CF(1) - the catalytic core - and CF(0) - the membrane proton channel. CF(1) and CF(0) have multiple subunits.</text>
</comment>
<evidence type="ECO:0000313" key="14">
    <source>
        <dbReference type="Proteomes" id="UP001219567"/>
    </source>
</evidence>
<keyword evidence="7 11" id="KW-0406">Ion transport</keyword>
<dbReference type="AlphaFoldDB" id="A0AAJ5YU22"/>
<keyword evidence="8 11" id="KW-0496">Mitochondrion</keyword>
<reference evidence="13 14" key="1">
    <citation type="submission" date="2023-03" db="EMBL/GenBank/DDBJ databases">
        <title>Mating type loci evolution in Malassezia.</title>
        <authorList>
            <person name="Coelho M.A."/>
        </authorList>
    </citation>
    <scope>NUCLEOTIDE SEQUENCE [LARGE SCALE GENOMIC DNA]</scope>
    <source>
        <strain evidence="13 14">CBS 9725</strain>
    </source>
</reference>
<keyword evidence="4 11" id="KW-0138">CF(0)</keyword>
<protein>
    <recommendedName>
        <fullName evidence="11">ATP synthase F(0) complex subunit e, mitochondrial</fullName>
    </recommendedName>
</protein>
<dbReference type="EMBL" id="CP119943">
    <property type="protein sequence ID" value="WFC97582.1"/>
    <property type="molecule type" value="Genomic_DNA"/>
</dbReference>
<evidence type="ECO:0000256" key="9">
    <source>
        <dbReference type="ARBA" id="ARBA00023136"/>
    </source>
</evidence>
<evidence type="ECO:0000313" key="13">
    <source>
        <dbReference type="EMBL" id="WFC97582.1"/>
    </source>
</evidence>
<keyword evidence="12" id="KW-0175">Coiled coil</keyword>
<evidence type="ECO:0000256" key="2">
    <source>
        <dbReference type="ARBA" id="ARBA00007333"/>
    </source>
</evidence>
<comment type="subcellular location">
    <subcellularLocation>
        <location evidence="1 11">Mitochondrion inner membrane</location>
    </subcellularLocation>
</comment>
<evidence type="ECO:0000256" key="11">
    <source>
        <dbReference type="RuleBase" id="RU367005"/>
    </source>
</evidence>
<keyword evidence="9" id="KW-0472">Membrane</keyword>
<keyword evidence="6 11" id="KW-0999">Mitochondrion inner membrane</keyword>
<keyword evidence="5 11" id="KW-0375">Hydrogen ion transport</keyword>
<keyword evidence="3 11" id="KW-0813">Transport</keyword>
<evidence type="ECO:0000256" key="6">
    <source>
        <dbReference type="ARBA" id="ARBA00022792"/>
    </source>
</evidence>
<evidence type="ECO:0000256" key="8">
    <source>
        <dbReference type="ARBA" id="ARBA00023128"/>
    </source>
</evidence>
<organism evidence="13 14">
    <name type="scientific">Malassezia yamatoensis</name>
    <dbReference type="NCBI Taxonomy" id="253288"/>
    <lineage>
        <taxon>Eukaryota</taxon>
        <taxon>Fungi</taxon>
        <taxon>Dikarya</taxon>
        <taxon>Basidiomycota</taxon>
        <taxon>Ustilaginomycotina</taxon>
        <taxon>Malasseziomycetes</taxon>
        <taxon>Malasseziales</taxon>
        <taxon>Malasseziaceae</taxon>
        <taxon>Malassezia</taxon>
    </lineage>
</organism>
<evidence type="ECO:0000256" key="3">
    <source>
        <dbReference type="ARBA" id="ARBA00022448"/>
    </source>
</evidence>
<comment type="function">
    <text evidence="11">Subunit e, of the mitochondrial membrane ATP synthase complex (F(1)F(0) ATP synthase or Complex V) that produces ATP from ADP in the presence of a proton gradient across the membrane which is generated by electron transport complexes of the respiratory chain. ATP synthase complex consist of a soluble F(1) head domain - the catalytic core - and a membrane F(1) domain - the membrane proton channel. These two domains are linked by a central stalk rotating inside the F(1) region and a stationary peripheral stalk. During catalysis, ATP synthesis in the catalytic domain of F(1) is coupled via a rotary mechanism of the central stalk subunits to proton translocation. In vivo, can only synthesize ATP although its ATP hydrolase activity can be activated artificially in vitro. Part of the complex F(0) domain.</text>
</comment>
<keyword evidence="10 11" id="KW-0066">ATP synthesis</keyword>
<dbReference type="GO" id="GO:0015078">
    <property type="term" value="F:proton transmembrane transporter activity"/>
    <property type="evidence" value="ECO:0007669"/>
    <property type="project" value="InterPro"/>
</dbReference>
<dbReference type="GO" id="GO:0015986">
    <property type="term" value="P:proton motive force-driven ATP synthesis"/>
    <property type="evidence" value="ECO:0007669"/>
    <property type="project" value="InterPro"/>
</dbReference>
<feature type="coiled-coil region" evidence="12">
    <location>
        <begin position="38"/>
        <end position="68"/>
    </location>
</feature>
<name>A0AAJ5YU22_9BASI</name>
<evidence type="ECO:0000256" key="7">
    <source>
        <dbReference type="ARBA" id="ARBA00023065"/>
    </source>
</evidence>
<proteinExistence type="inferred from homology"/>
<evidence type="ECO:0000256" key="12">
    <source>
        <dbReference type="SAM" id="Coils"/>
    </source>
</evidence>
<accession>A0AAJ5YU22</accession>
<dbReference type="Proteomes" id="UP001219567">
    <property type="component" value="Chromosome 1"/>
</dbReference>
<comment type="similarity">
    <text evidence="2 11">Belongs to the ATPase e subunit family.</text>
</comment>
<evidence type="ECO:0000256" key="4">
    <source>
        <dbReference type="ARBA" id="ARBA00022547"/>
    </source>
</evidence>
<dbReference type="GO" id="GO:0005743">
    <property type="term" value="C:mitochondrial inner membrane"/>
    <property type="evidence" value="ECO:0007669"/>
    <property type="project" value="UniProtKB-SubCell"/>
</dbReference>
<gene>
    <name evidence="13" type="primary">TIM11</name>
    <name evidence="13" type="ORF">MYAM1_000297</name>
</gene>
<evidence type="ECO:0000256" key="5">
    <source>
        <dbReference type="ARBA" id="ARBA00022781"/>
    </source>
</evidence>
<evidence type="ECO:0000256" key="10">
    <source>
        <dbReference type="ARBA" id="ARBA00023310"/>
    </source>
</evidence>
<sequence>MSMAPTPLVNKVVRYSALIGGIGYGILHRRSLQKDWDAKALQKEQKRKDELVQKAKEEYAKIKNAAQQKLTPVVDAVTNPDDPNFDLEKAFERWEKE</sequence>
<dbReference type="GO" id="GO:0045259">
    <property type="term" value="C:proton-transporting ATP synthase complex"/>
    <property type="evidence" value="ECO:0007669"/>
    <property type="project" value="UniProtKB-UniRule"/>
</dbReference>
<keyword evidence="14" id="KW-1185">Reference proteome</keyword>
<dbReference type="Pfam" id="PF05680">
    <property type="entry name" value="ATP-synt_E"/>
    <property type="match status" value="1"/>
</dbReference>
<dbReference type="InterPro" id="IPR008386">
    <property type="entry name" value="ATP_synth_F0_esu_mt"/>
</dbReference>
<evidence type="ECO:0000256" key="1">
    <source>
        <dbReference type="ARBA" id="ARBA00004273"/>
    </source>
</evidence>